<evidence type="ECO:0000256" key="1">
    <source>
        <dbReference type="SAM" id="Coils"/>
    </source>
</evidence>
<sequence>MKEAEKNDTDFREIKVHYENLFMEQVNQTKKLIKERELLQLHIQRLEQENILLASRTNNDETIKLLTYSSQTPTSYDEACNLISQLREQIIQQIKIQDTLKNDIQQLQHCHETDIQERKEMEELFNRDLTAAKDEILALQSLRDEYEHMLNIKKDLEKQLEDRTNELSTIKNWNYIINK</sequence>
<evidence type="ECO:0000313" key="2">
    <source>
        <dbReference type="EMBL" id="CAF4366760.1"/>
    </source>
</evidence>
<accession>A0A820M1J4</accession>
<organism evidence="2 3">
    <name type="scientific">Adineta steineri</name>
    <dbReference type="NCBI Taxonomy" id="433720"/>
    <lineage>
        <taxon>Eukaryota</taxon>
        <taxon>Metazoa</taxon>
        <taxon>Spiralia</taxon>
        <taxon>Gnathifera</taxon>
        <taxon>Rotifera</taxon>
        <taxon>Eurotatoria</taxon>
        <taxon>Bdelloidea</taxon>
        <taxon>Adinetida</taxon>
        <taxon>Adinetidae</taxon>
        <taxon>Adineta</taxon>
    </lineage>
</organism>
<gene>
    <name evidence="2" type="ORF">KXQ929_LOCUS49129</name>
</gene>
<name>A0A820M1J4_9BILA</name>
<dbReference type="AlphaFoldDB" id="A0A820M1J4"/>
<evidence type="ECO:0000313" key="3">
    <source>
        <dbReference type="Proteomes" id="UP000663868"/>
    </source>
</evidence>
<proteinExistence type="predicted"/>
<keyword evidence="1" id="KW-0175">Coiled coil</keyword>
<dbReference type="EMBL" id="CAJOBB010020335">
    <property type="protein sequence ID" value="CAF4366760.1"/>
    <property type="molecule type" value="Genomic_DNA"/>
</dbReference>
<feature type="coiled-coil region" evidence="1">
    <location>
        <begin position="139"/>
        <end position="166"/>
    </location>
</feature>
<dbReference type="Proteomes" id="UP000663868">
    <property type="component" value="Unassembled WGS sequence"/>
</dbReference>
<comment type="caution">
    <text evidence="2">The sequence shown here is derived from an EMBL/GenBank/DDBJ whole genome shotgun (WGS) entry which is preliminary data.</text>
</comment>
<protein>
    <submittedName>
        <fullName evidence="2">Uncharacterized protein</fullName>
    </submittedName>
</protein>
<reference evidence="2" key="1">
    <citation type="submission" date="2021-02" db="EMBL/GenBank/DDBJ databases">
        <authorList>
            <person name="Nowell W R."/>
        </authorList>
    </citation>
    <scope>NUCLEOTIDE SEQUENCE</scope>
</reference>